<keyword evidence="2" id="KW-1185">Reference proteome</keyword>
<reference evidence="1" key="2">
    <citation type="submission" date="2005-06" db="EMBL/GenBank/DDBJ databases">
        <title>Sequencing of the draft genome and assembly of Crocosphaera watsonii WH 8501.</title>
        <authorList>
            <consortium name="US DOE Joint Genome Institute (JGI-PGF)"/>
            <person name="Copeland A."/>
            <person name="Lucas S."/>
            <person name="Lapidus A."/>
            <person name="Barry K."/>
            <person name="Detter C."/>
            <person name="Glavina T."/>
            <person name="Hammon N."/>
            <person name="Israni S."/>
            <person name="Pitluck S."/>
            <person name="Richardson P."/>
        </authorList>
    </citation>
    <scope>NUCLEOTIDE SEQUENCE [LARGE SCALE GENOMIC DNA]</scope>
    <source>
        <strain evidence="1">WH 8501</strain>
    </source>
</reference>
<dbReference type="KEGG" id="cwa:CwatDRAFT_4885"/>
<dbReference type="RefSeq" id="WP_007304376.1">
    <property type="nucleotide sequence ID" value="NZ_AADV02000003.1"/>
</dbReference>
<organism evidence="1 2">
    <name type="scientific">Crocosphaera watsonii WH 8501</name>
    <dbReference type="NCBI Taxonomy" id="165597"/>
    <lineage>
        <taxon>Bacteria</taxon>
        <taxon>Bacillati</taxon>
        <taxon>Cyanobacteriota</taxon>
        <taxon>Cyanophyceae</taxon>
        <taxon>Oscillatoriophycideae</taxon>
        <taxon>Chroococcales</taxon>
        <taxon>Aphanothecaceae</taxon>
        <taxon>Crocosphaera</taxon>
    </lineage>
</organism>
<protein>
    <submittedName>
        <fullName evidence="1">Uncharacterized protein</fullName>
    </submittedName>
</protein>
<proteinExistence type="predicted"/>
<gene>
    <name evidence="1" type="ORF">CwatDRAFT_4885</name>
</gene>
<evidence type="ECO:0000313" key="2">
    <source>
        <dbReference type="Proteomes" id="UP000003922"/>
    </source>
</evidence>
<dbReference type="EMBL" id="AADV02000003">
    <property type="protein sequence ID" value="EAM51737.1"/>
    <property type="molecule type" value="Genomic_DNA"/>
</dbReference>
<evidence type="ECO:0000313" key="1">
    <source>
        <dbReference type="EMBL" id="EAM51737.1"/>
    </source>
</evidence>
<sequence>MLPKSILGISVLWILFPLPVRAFPSDSQITQAAQRICNTPRNSSESLESIFLRSRGRWLYDQTLSLEEARNEDKQNHLYDLVVQKAYDTCPVRVYEIANNYQFGIPENNK</sequence>
<dbReference type="Proteomes" id="UP000003922">
    <property type="component" value="Unassembled WGS sequence"/>
</dbReference>
<reference evidence="1" key="1">
    <citation type="submission" date="2004-02" db="EMBL/GenBank/DDBJ databases">
        <authorList>
            <consortium name="DOE Joint Genome Institute"/>
        </authorList>
    </citation>
    <scope>NUCLEOTIDE SEQUENCE [LARGE SCALE GENOMIC DNA]</scope>
    <source>
        <strain evidence="1">WH 8501</strain>
    </source>
</reference>
<comment type="caution">
    <text evidence="1">The sequence shown here is derived from an EMBL/GenBank/DDBJ whole genome shotgun (WGS) entry which is preliminary data.</text>
</comment>
<dbReference type="AlphaFoldDB" id="Q4C781"/>
<accession>Q4C781</accession>
<dbReference type="GeneID" id="88765135"/>
<name>Q4C781_CROWT</name>
<reference evidence="1" key="3">
    <citation type="submission" date="2016-12" db="EMBL/GenBank/DDBJ databases">
        <title>Annotation of the draft genome assembly of Crocosphaera watsonii WH 8501.</title>
        <authorList>
            <consortium name="US DOE Joint Genome Institute (JGI-ORNL)"/>
            <person name="Larimer F."/>
            <person name="Land M."/>
        </authorList>
    </citation>
    <scope>NUCLEOTIDE SEQUENCE</scope>
    <source>
        <strain evidence="1">WH 8501</strain>
    </source>
</reference>